<comment type="catalytic activity">
    <reaction evidence="1 7">
        <text>GDP-alpha-D-mannose = GDP-4-dehydro-alpha-D-rhamnose + H2O</text>
        <dbReference type="Rhea" id="RHEA:23820"/>
        <dbReference type="ChEBI" id="CHEBI:15377"/>
        <dbReference type="ChEBI" id="CHEBI:57527"/>
        <dbReference type="ChEBI" id="CHEBI:57964"/>
        <dbReference type="EC" id="4.2.1.47"/>
    </reaction>
</comment>
<dbReference type="STRING" id="1798513.A3A40_02680"/>
<evidence type="ECO:0000256" key="1">
    <source>
        <dbReference type="ARBA" id="ARBA00000188"/>
    </source>
</evidence>
<feature type="domain" description="NAD(P)-binding" evidence="8">
    <location>
        <begin position="8"/>
        <end position="330"/>
    </location>
</feature>
<comment type="caution">
    <text evidence="9">The sequence shown here is derived from an EMBL/GenBank/DDBJ whole genome shotgun (WGS) entry which is preliminary data.</text>
</comment>
<comment type="similarity">
    <text evidence="3 7">Belongs to the NAD(P)-dependent epimerase/dehydratase family. GDP-mannose 4,6-dehydratase subfamily.</text>
</comment>
<protein>
    <recommendedName>
        <fullName evidence="4 7">GDP-mannose 4,6-dehydratase</fullName>
        <ecNumber evidence="4 7">4.2.1.47</ecNumber>
    </recommendedName>
    <alternativeName>
        <fullName evidence="7">GDP-D-mannose dehydratase</fullName>
    </alternativeName>
</protein>
<evidence type="ECO:0000256" key="2">
    <source>
        <dbReference type="ARBA" id="ARBA00001937"/>
    </source>
</evidence>
<evidence type="ECO:0000313" key="9">
    <source>
        <dbReference type="EMBL" id="OGG73892.1"/>
    </source>
</evidence>
<evidence type="ECO:0000256" key="3">
    <source>
        <dbReference type="ARBA" id="ARBA00009263"/>
    </source>
</evidence>
<reference evidence="9 10" key="1">
    <citation type="journal article" date="2016" name="Nat. Commun.">
        <title>Thousands of microbial genomes shed light on interconnected biogeochemical processes in an aquifer system.</title>
        <authorList>
            <person name="Anantharaman K."/>
            <person name="Brown C.T."/>
            <person name="Hug L.A."/>
            <person name="Sharon I."/>
            <person name="Castelle C.J."/>
            <person name="Probst A.J."/>
            <person name="Thomas B.C."/>
            <person name="Singh A."/>
            <person name="Wilkins M.J."/>
            <person name="Karaoz U."/>
            <person name="Brodie E.L."/>
            <person name="Williams K.H."/>
            <person name="Hubbard S.S."/>
            <person name="Banfield J.F."/>
        </authorList>
    </citation>
    <scope>NUCLEOTIDE SEQUENCE [LARGE SCALE GENOMIC DNA]</scope>
</reference>
<dbReference type="Proteomes" id="UP000178427">
    <property type="component" value="Unassembled WGS sequence"/>
</dbReference>
<dbReference type="NCBIfam" id="TIGR01472">
    <property type="entry name" value="gmd"/>
    <property type="match status" value="1"/>
</dbReference>
<dbReference type="FunFam" id="3.40.50.720:FF:000924">
    <property type="entry name" value="GDP-mannose 4,6 dehydratase"/>
    <property type="match status" value="1"/>
</dbReference>
<dbReference type="InterPro" id="IPR036291">
    <property type="entry name" value="NAD(P)-bd_dom_sf"/>
</dbReference>
<evidence type="ECO:0000256" key="7">
    <source>
        <dbReference type="HAMAP-Rule" id="MF_00955"/>
    </source>
</evidence>
<organism evidence="9 10">
    <name type="scientific">Candidatus Kaiserbacteria bacterium RIFCSPLOWO2_01_FULL_54_20</name>
    <dbReference type="NCBI Taxonomy" id="1798513"/>
    <lineage>
        <taxon>Bacteria</taxon>
        <taxon>Candidatus Kaiseribacteriota</taxon>
    </lineage>
</organism>
<dbReference type="InterPro" id="IPR016040">
    <property type="entry name" value="NAD(P)-bd_dom"/>
</dbReference>
<dbReference type="EMBL" id="MFMA01000027">
    <property type="protein sequence ID" value="OGG73892.1"/>
    <property type="molecule type" value="Genomic_DNA"/>
</dbReference>
<keyword evidence="7" id="KW-0521">NADP</keyword>
<dbReference type="PANTHER" id="PTHR43715:SF1">
    <property type="entry name" value="GDP-MANNOSE 4,6 DEHYDRATASE"/>
    <property type="match status" value="1"/>
</dbReference>
<evidence type="ECO:0000313" key="10">
    <source>
        <dbReference type="Proteomes" id="UP000178427"/>
    </source>
</evidence>
<proteinExistence type="inferred from homology"/>
<dbReference type="AlphaFoldDB" id="A0A1F6EKM3"/>
<dbReference type="SUPFAM" id="SSF51735">
    <property type="entry name" value="NAD(P)-binding Rossmann-fold domains"/>
    <property type="match status" value="1"/>
</dbReference>
<comment type="cofactor">
    <cofactor evidence="2 7">
        <name>NADP(+)</name>
        <dbReference type="ChEBI" id="CHEBI:58349"/>
    </cofactor>
</comment>
<comment type="function">
    <text evidence="6 7">Catalyzes the conversion of GDP-D-mannose to GDP-4-dehydro-6-deoxy-D-mannose.</text>
</comment>
<gene>
    <name evidence="7" type="primary">gmd</name>
    <name evidence="9" type="ORF">A3A40_02680</name>
</gene>
<comment type="caution">
    <text evidence="7">Lacks conserved residue(s) required for the propagation of feature annotation.</text>
</comment>
<evidence type="ECO:0000256" key="6">
    <source>
        <dbReference type="ARBA" id="ARBA00059383"/>
    </source>
</evidence>
<evidence type="ECO:0000256" key="4">
    <source>
        <dbReference type="ARBA" id="ARBA00011989"/>
    </source>
</evidence>
<evidence type="ECO:0000256" key="5">
    <source>
        <dbReference type="ARBA" id="ARBA00023239"/>
    </source>
</evidence>
<dbReference type="GO" id="GO:0070401">
    <property type="term" value="F:NADP+ binding"/>
    <property type="evidence" value="ECO:0007669"/>
    <property type="project" value="UniProtKB-UniRule"/>
</dbReference>
<keyword evidence="5 7" id="KW-0456">Lyase</keyword>
<dbReference type="PANTHER" id="PTHR43715">
    <property type="entry name" value="GDP-MANNOSE 4,6-DEHYDRATASE"/>
    <property type="match status" value="1"/>
</dbReference>
<dbReference type="Gene3D" id="3.90.25.10">
    <property type="entry name" value="UDP-galactose 4-epimerase, domain 1"/>
    <property type="match status" value="1"/>
</dbReference>
<sequence length="344" mass="39153">MKKRKRALITGITGQDGSYLAEYLLKKNYEVYGLVRRTSLDPMMRIETVAHHPNVRLIYGNLRDSASIARALNESKPDEIYNLAAQSDVGISFKCPEETMEVNYFGLGRLLIEAMTIVPKAKIYHASTSEMFGDTRPPQNETSKFSPVSPYGVAKLMAYEDYVRGYRKKYGMFICSGILFNHESPRRGEHFVTRKITISLAKIKLGLQQCLILGNLNARRDWGFAGDYVRAMHMMLQQKKPGDYVIATGVSHSVRDFVEAAAAELDMTMSWSGKGTKEVGKDRSGNVIVKIDKKFYRPREVHDLRGDSSKARKELNWKPELSFTELVRMMTRADLEMIATRRRS</sequence>
<dbReference type="CDD" id="cd05260">
    <property type="entry name" value="GDP_MD_SDR_e"/>
    <property type="match status" value="1"/>
</dbReference>
<dbReference type="GO" id="GO:0042351">
    <property type="term" value="P:'de novo' GDP-L-fucose biosynthetic process"/>
    <property type="evidence" value="ECO:0007669"/>
    <property type="project" value="TreeGrafter"/>
</dbReference>
<feature type="binding site" evidence="7">
    <location>
        <begin position="88"/>
        <end position="89"/>
    </location>
    <ligand>
        <name>NADP(+)</name>
        <dbReference type="ChEBI" id="CHEBI:58349"/>
    </ligand>
</feature>
<dbReference type="EC" id="4.2.1.47" evidence="4 7"/>
<evidence type="ECO:0000259" key="8">
    <source>
        <dbReference type="Pfam" id="PF16363"/>
    </source>
</evidence>
<accession>A0A1F6EKM3</accession>
<dbReference type="HAMAP" id="MF_00955">
    <property type="entry name" value="GDP_Man_dehydratase"/>
    <property type="match status" value="1"/>
</dbReference>
<dbReference type="GO" id="GO:0008446">
    <property type="term" value="F:GDP-mannose 4,6-dehydratase activity"/>
    <property type="evidence" value="ECO:0007669"/>
    <property type="project" value="UniProtKB-UniRule"/>
</dbReference>
<dbReference type="InterPro" id="IPR006368">
    <property type="entry name" value="GDP_Man_deHydtase"/>
</dbReference>
<dbReference type="Gene3D" id="3.40.50.720">
    <property type="entry name" value="NAD(P)-binding Rossmann-like Domain"/>
    <property type="match status" value="1"/>
</dbReference>
<name>A0A1F6EKM3_9BACT</name>
<dbReference type="Pfam" id="PF16363">
    <property type="entry name" value="GDP_Man_Dehyd"/>
    <property type="match status" value="1"/>
</dbReference>